<reference evidence="4 5" key="1">
    <citation type="journal article" date="2016" name="Nat. Commun.">
        <title>Thousands of microbial genomes shed light on interconnected biogeochemical processes in an aquifer system.</title>
        <authorList>
            <person name="Anantharaman K."/>
            <person name="Brown C.T."/>
            <person name="Hug L.A."/>
            <person name="Sharon I."/>
            <person name="Castelle C.J."/>
            <person name="Probst A.J."/>
            <person name="Thomas B.C."/>
            <person name="Singh A."/>
            <person name="Wilkins M.J."/>
            <person name="Karaoz U."/>
            <person name="Brodie E.L."/>
            <person name="Williams K.H."/>
            <person name="Hubbard S.S."/>
            <person name="Banfield J.F."/>
        </authorList>
    </citation>
    <scope>NUCLEOTIDE SEQUENCE [LARGE SCALE GENOMIC DNA]</scope>
</reference>
<keyword evidence="2" id="KW-0521">NADP</keyword>
<dbReference type="AlphaFoldDB" id="A0A1F4U3A5"/>
<protein>
    <recommendedName>
        <fullName evidence="2">dTDP-4-dehydrorhamnose reductase</fullName>
        <ecNumber evidence="2">1.1.1.133</ecNumber>
    </recommendedName>
</protein>
<evidence type="ECO:0000259" key="3">
    <source>
        <dbReference type="Pfam" id="PF04321"/>
    </source>
</evidence>
<dbReference type="GO" id="GO:0005829">
    <property type="term" value="C:cytosol"/>
    <property type="evidence" value="ECO:0007669"/>
    <property type="project" value="TreeGrafter"/>
</dbReference>
<dbReference type="UniPathway" id="UPA00124"/>
<evidence type="ECO:0000256" key="2">
    <source>
        <dbReference type="RuleBase" id="RU364082"/>
    </source>
</evidence>
<comment type="pathway">
    <text evidence="2">Carbohydrate biosynthesis; dTDP-L-rhamnose biosynthesis.</text>
</comment>
<organism evidence="4 5">
    <name type="scientific">candidate division WOR-1 bacterium RIFOXYC2_FULL_46_14</name>
    <dbReference type="NCBI Taxonomy" id="1802587"/>
    <lineage>
        <taxon>Bacteria</taxon>
        <taxon>Bacillati</taxon>
        <taxon>Saganbacteria</taxon>
    </lineage>
</organism>
<comment type="caution">
    <text evidence="4">The sequence shown here is derived from an EMBL/GenBank/DDBJ whole genome shotgun (WGS) entry which is preliminary data.</text>
</comment>
<accession>A0A1F4U3A5</accession>
<dbReference type="Proteomes" id="UP000179242">
    <property type="component" value="Unassembled WGS sequence"/>
</dbReference>
<evidence type="ECO:0000256" key="1">
    <source>
        <dbReference type="ARBA" id="ARBA00010944"/>
    </source>
</evidence>
<dbReference type="InterPro" id="IPR005913">
    <property type="entry name" value="dTDP_dehydrorham_reduct"/>
</dbReference>
<feature type="domain" description="RmlD-like substrate binding" evidence="3">
    <location>
        <begin position="4"/>
        <end position="282"/>
    </location>
</feature>
<dbReference type="Gene3D" id="3.90.25.10">
    <property type="entry name" value="UDP-galactose 4-epimerase, domain 1"/>
    <property type="match status" value="1"/>
</dbReference>
<comment type="function">
    <text evidence="2">Catalyzes the reduction of dTDP-6-deoxy-L-lyxo-4-hexulose to yield dTDP-L-rhamnose.</text>
</comment>
<dbReference type="InterPro" id="IPR029903">
    <property type="entry name" value="RmlD-like-bd"/>
</dbReference>
<evidence type="ECO:0000313" key="5">
    <source>
        <dbReference type="Proteomes" id="UP000179242"/>
    </source>
</evidence>
<proteinExistence type="inferred from homology"/>
<name>A0A1F4U3A5_UNCSA</name>
<dbReference type="Gene3D" id="3.40.50.720">
    <property type="entry name" value="NAD(P)-binding Rossmann-like Domain"/>
    <property type="match status" value="1"/>
</dbReference>
<dbReference type="Pfam" id="PF04321">
    <property type="entry name" value="RmlD_sub_bind"/>
    <property type="match status" value="1"/>
</dbReference>
<keyword evidence="2" id="KW-0560">Oxidoreductase</keyword>
<dbReference type="EMBL" id="MEUJ01000008">
    <property type="protein sequence ID" value="OGC39458.1"/>
    <property type="molecule type" value="Genomic_DNA"/>
</dbReference>
<gene>
    <name evidence="4" type="ORF">A2438_07850</name>
</gene>
<dbReference type="PANTHER" id="PTHR10491:SF4">
    <property type="entry name" value="METHIONINE ADENOSYLTRANSFERASE 2 SUBUNIT BETA"/>
    <property type="match status" value="1"/>
</dbReference>
<dbReference type="GO" id="GO:0019305">
    <property type="term" value="P:dTDP-rhamnose biosynthetic process"/>
    <property type="evidence" value="ECO:0007669"/>
    <property type="project" value="UniProtKB-UniPathway"/>
</dbReference>
<dbReference type="EC" id="1.1.1.133" evidence="2"/>
<dbReference type="SUPFAM" id="SSF51735">
    <property type="entry name" value="NAD(P)-binding Rossmann-fold domains"/>
    <property type="match status" value="1"/>
</dbReference>
<evidence type="ECO:0000313" key="4">
    <source>
        <dbReference type="EMBL" id="OGC39458.1"/>
    </source>
</evidence>
<comment type="similarity">
    <text evidence="1 2">Belongs to the dTDP-4-dehydrorhamnose reductase family.</text>
</comment>
<dbReference type="InterPro" id="IPR036291">
    <property type="entry name" value="NAD(P)-bd_dom_sf"/>
</dbReference>
<sequence>MKRKIFITGGGGMLASEMEFFYSKRGDDVFAPTIGQLNILEIGKVEDAILHFKPDYVLHTAALHVNDCEEHPEMAFKLNSWATSNLARICQKNNSGFVYISSCGYFGDEVKYYSEYDPVVLKTVYARAKHQGEVLAIKECERTFAIRPGWLFGGSVKQPKNFVYQRYLEASKGGEIKTAGDKFGSPTYIGDLVMKIDEILMADRPGLYHVTGNGGGSRADYVKKIVENCGLKTKVVPVDSGLFPRKANVPDCEMLHNWNLKFIGLSPMPNWEDAIERYCKTMLEELKSE</sequence>
<dbReference type="PANTHER" id="PTHR10491">
    <property type="entry name" value="DTDP-4-DEHYDRORHAMNOSE REDUCTASE"/>
    <property type="match status" value="1"/>
</dbReference>
<dbReference type="GO" id="GO:0008831">
    <property type="term" value="F:dTDP-4-dehydrorhamnose reductase activity"/>
    <property type="evidence" value="ECO:0007669"/>
    <property type="project" value="UniProtKB-EC"/>
</dbReference>